<dbReference type="NCBIfam" id="TIGR01646">
    <property type="entry name" value="vgr_GE"/>
    <property type="match status" value="1"/>
</dbReference>
<dbReference type="Pfam" id="PF05954">
    <property type="entry name" value="Phage_GPD"/>
    <property type="match status" value="1"/>
</dbReference>
<sequence>MVNDVNFTFDVSGFSGAFKVESFRITETVSSSFEMNLTVLSDDDAITFEALSRKMGVLSLFGQGVGTARQFNGCISELRYLGTGRRFSRYHITLVPHLWFLTQRQDCRIFQMQTAPDIIRQVFDDAGMSDYRFELSAQYEAKEYVLQYRESDQHFVQRLMAEHGLWYYFEHSDAGHTMVIVDSNDAIPELISTPINASYLGPVIYHAQGGGTPDREHIFDLEQIHRTRTGLVSYGDYNYLTPKTPQGKSADEGPNFDLQRYDYLGRYTTPELGQQRATEWMSEYTVDSHQIEAASDIMRLTAGYSFDISQHPRSGINRDYLMLTVMHTGFNPRVHEEESSDEPTTYHNQFVCLPRDVTFRVPKMASPVVDGPQTAVVVGPAGEEIYTDEYGRIKVQFHWDRYAQSDEHSSCWLRVSQSMAALNWGAVYLPRIGHEVIVTFLEGDPDRPLVTGAVYNGLHTPPYPLPENKTRTVFRTQSHKAEGYNEMYFEDENDQEVVHFRAQKDMKTKVLNNRYRDIGNDEELKVGNKQENKILGNRKEEIDGHKTSIAKQTFTEEIIGDVSASYNTNLSKKVASNQSKKIQYNHKTIIGKSDELLVDGELSQEIWQSRSIDVGGDDNQNIRQHLTVRVGSNTSIKSDEQTAVISSDEIRLQVGASGLLLKNDGKIHLYGTSVTVDGASNISVKGAKVNMNPSSARENRVDRPSSVRKSRAAPERFLEFFYQSSELAPIPNVPYRAVFSDGSQLTGTLDSDGYARLNKPADGYVEIYYEPEETYQDLAREPISNLLNNIDKL</sequence>
<dbReference type="SUPFAM" id="SSF69255">
    <property type="entry name" value="gp5 N-terminal domain-like"/>
    <property type="match status" value="1"/>
</dbReference>
<dbReference type="InterPro" id="IPR050708">
    <property type="entry name" value="T6SS_VgrG/RHS"/>
</dbReference>
<accession>A0A024B492</accession>
<dbReference type="SUPFAM" id="SSF69349">
    <property type="entry name" value="Phage fibre proteins"/>
    <property type="match status" value="1"/>
</dbReference>
<dbReference type="Pfam" id="PF22178">
    <property type="entry name" value="Gp5_trimer_C"/>
    <property type="match status" value="1"/>
</dbReference>
<dbReference type="Gene3D" id="3.55.50.10">
    <property type="entry name" value="Baseplate protein-like domains"/>
    <property type="match status" value="1"/>
</dbReference>
<dbReference type="SUPFAM" id="SSF69279">
    <property type="entry name" value="Phage tail proteins"/>
    <property type="match status" value="2"/>
</dbReference>
<evidence type="ECO:0000259" key="4">
    <source>
        <dbReference type="Pfam" id="PF04717"/>
    </source>
</evidence>
<dbReference type="InterPro" id="IPR006531">
    <property type="entry name" value="Gp5/Vgr_OB"/>
</dbReference>
<dbReference type="NCBIfam" id="TIGR03361">
    <property type="entry name" value="VI_Rhs_Vgr"/>
    <property type="match status" value="1"/>
</dbReference>
<evidence type="ECO:0000313" key="6">
    <source>
        <dbReference type="EMBL" id="AHZ10903.1"/>
    </source>
</evidence>
<dbReference type="GO" id="GO:0005576">
    <property type="term" value="C:extracellular region"/>
    <property type="evidence" value="ECO:0007669"/>
    <property type="project" value="UniProtKB-SubCell"/>
</dbReference>
<dbReference type="Gene3D" id="4.10.220.110">
    <property type="match status" value="1"/>
</dbReference>
<feature type="domain" description="Gp5/Type VI secretion system Vgr protein OB-fold" evidence="4">
    <location>
        <begin position="388"/>
        <end position="455"/>
    </location>
</feature>
<dbReference type="Gene3D" id="2.30.110.50">
    <property type="match status" value="1"/>
</dbReference>
<dbReference type="InterPro" id="IPR006533">
    <property type="entry name" value="T6SS_Vgr_RhsGE"/>
</dbReference>
<proteinExistence type="inferred from homology"/>
<protein>
    <submittedName>
        <fullName evidence="6">Type VI secretion protein VgrG</fullName>
    </submittedName>
</protein>
<reference evidence="6" key="1">
    <citation type="submission" date="2014-02" db="EMBL/GenBank/DDBJ databases">
        <title>Insectcidical toxin genes in the bacterium Vibrio parahaemolyticus isolated from acute hepatopancreatic necrosis disease-affected shrimp.</title>
        <authorList>
            <person name="Tang K.F.J."/>
            <person name="Lightner D.V."/>
        </authorList>
    </citation>
    <scope>NUCLEOTIDE SEQUENCE</scope>
    <source>
        <strain evidence="6">A3</strain>
    </source>
</reference>
<dbReference type="PANTHER" id="PTHR32305">
    <property type="match status" value="1"/>
</dbReference>
<gene>
    <name evidence="6" type="ORF">tc_PAI_001</name>
</gene>
<name>A0A024B492_VIBPH</name>
<evidence type="ECO:0000256" key="1">
    <source>
        <dbReference type="ARBA" id="ARBA00004613"/>
    </source>
</evidence>
<evidence type="ECO:0000256" key="3">
    <source>
        <dbReference type="ARBA" id="ARBA00022525"/>
    </source>
</evidence>
<dbReference type="Pfam" id="PF04717">
    <property type="entry name" value="Phage_base_V"/>
    <property type="match status" value="1"/>
</dbReference>
<evidence type="ECO:0000259" key="5">
    <source>
        <dbReference type="Pfam" id="PF22178"/>
    </source>
</evidence>
<dbReference type="InterPro" id="IPR037026">
    <property type="entry name" value="Vgr_OB-fold_dom_sf"/>
</dbReference>
<feature type="domain" description="Gp5/Type VI secretion system Vgr C-terminal trimerisation" evidence="5">
    <location>
        <begin position="473"/>
        <end position="581"/>
    </location>
</feature>
<organism evidence="6">
    <name type="scientific">Vibrio parahaemolyticus</name>
    <dbReference type="NCBI Taxonomy" id="670"/>
    <lineage>
        <taxon>Bacteria</taxon>
        <taxon>Pseudomonadati</taxon>
        <taxon>Pseudomonadota</taxon>
        <taxon>Gammaproteobacteria</taxon>
        <taxon>Vibrionales</taxon>
        <taxon>Vibrionaceae</taxon>
        <taxon>Vibrio</taxon>
    </lineage>
</organism>
<dbReference type="Gene3D" id="2.40.50.230">
    <property type="entry name" value="Gp5 N-terminal domain"/>
    <property type="match status" value="1"/>
</dbReference>
<comment type="subcellular location">
    <subcellularLocation>
        <location evidence="1">Secreted</location>
    </subcellularLocation>
</comment>
<dbReference type="PANTHER" id="PTHR32305:SF15">
    <property type="entry name" value="PROTEIN RHSA-RELATED"/>
    <property type="match status" value="1"/>
</dbReference>
<dbReference type="InterPro" id="IPR017847">
    <property type="entry name" value="T6SS_RhsGE_Vgr_subset"/>
</dbReference>
<evidence type="ECO:0000256" key="2">
    <source>
        <dbReference type="ARBA" id="ARBA00005558"/>
    </source>
</evidence>
<keyword evidence="3" id="KW-0964">Secreted</keyword>
<dbReference type="InterPro" id="IPR054030">
    <property type="entry name" value="Gp5_Vgr_C"/>
</dbReference>
<dbReference type="AlphaFoldDB" id="A0A024B492"/>
<dbReference type="EMBL" id="KJ468740">
    <property type="protein sequence ID" value="AHZ10903.1"/>
    <property type="molecule type" value="Genomic_DNA"/>
</dbReference>
<comment type="similarity">
    <text evidence="2">Belongs to the VgrG protein family.</text>
</comment>